<feature type="chain" id="PRO_5036288274" evidence="1">
    <location>
        <begin position="26"/>
        <end position="126"/>
    </location>
</feature>
<name>W8CD58_CERCA</name>
<organism evidence="3">
    <name type="scientific">Ceratitis capitata</name>
    <name type="common">Mediterranean fruit fly</name>
    <name type="synonym">Tephritis capitata</name>
    <dbReference type="NCBI Taxonomy" id="7213"/>
    <lineage>
        <taxon>Eukaryota</taxon>
        <taxon>Metazoa</taxon>
        <taxon>Ecdysozoa</taxon>
        <taxon>Arthropoda</taxon>
        <taxon>Hexapoda</taxon>
        <taxon>Insecta</taxon>
        <taxon>Pterygota</taxon>
        <taxon>Neoptera</taxon>
        <taxon>Endopterygota</taxon>
        <taxon>Diptera</taxon>
        <taxon>Brachycera</taxon>
        <taxon>Muscomorpha</taxon>
        <taxon>Tephritoidea</taxon>
        <taxon>Tephritidae</taxon>
        <taxon>Ceratitis</taxon>
        <taxon>Ceratitis</taxon>
    </lineage>
</organism>
<keyword evidence="1" id="KW-0732">Signal</keyword>
<evidence type="ECO:0000313" key="3">
    <source>
        <dbReference type="EMBL" id="JAC04035.1"/>
    </source>
</evidence>
<dbReference type="EMBL" id="GAMC01002521">
    <property type="protein sequence ID" value="JAC04035.1"/>
    <property type="molecule type" value="mRNA"/>
</dbReference>
<feature type="signal peptide" evidence="1">
    <location>
        <begin position="1"/>
        <end position="25"/>
    </location>
</feature>
<protein>
    <submittedName>
        <fullName evidence="2">(Mediterranean fruit fly) hypothetical protein</fullName>
    </submittedName>
</protein>
<dbReference type="KEGG" id="ccat:101450271"/>
<proteinExistence type="evidence at transcript level"/>
<sequence length="126" mass="13474">MGIIFIKYFLFGIVLVIDQRHIVKGYPKSNLDTAQASAEAQSIGDGASTVAVASADVDLDLKASETLGFGYYPSFYGGGSLHDVGYGGYGYGSRWGYGGYHGYGGYGGYGAYGNGYYRRPIYPVWG</sequence>
<evidence type="ECO:0000313" key="4">
    <source>
        <dbReference type="Proteomes" id="UP000606786"/>
    </source>
</evidence>
<dbReference type="AlphaFoldDB" id="W8CD58"/>
<reference evidence="2" key="3">
    <citation type="submission" date="2020-11" db="EMBL/GenBank/DDBJ databases">
        <authorList>
            <person name="Whitehead M."/>
        </authorList>
    </citation>
    <scope>NUCLEOTIDE SEQUENCE</scope>
    <source>
        <strain evidence="2">EGII</strain>
    </source>
</reference>
<reference evidence="3" key="2">
    <citation type="journal article" date="2014" name="BMC Genomics">
        <title>A genomic perspective to assessing quality of mass-reared SIT flies used in Mediterranean fruit fly (Ceratitis capitata) eradication in California.</title>
        <authorList>
            <person name="Calla B."/>
            <person name="Hall B."/>
            <person name="Hou S."/>
            <person name="Geib S.M."/>
        </authorList>
    </citation>
    <scope>NUCLEOTIDE SEQUENCE</scope>
</reference>
<evidence type="ECO:0000256" key="1">
    <source>
        <dbReference type="SAM" id="SignalP"/>
    </source>
</evidence>
<gene>
    <name evidence="2" type="ORF">CCAP1982_LOCUS22750</name>
</gene>
<accession>W8CD58</accession>
<dbReference type="Proteomes" id="UP000606786">
    <property type="component" value="Unassembled WGS sequence"/>
</dbReference>
<keyword evidence="4" id="KW-1185">Reference proteome</keyword>
<reference evidence="3" key="1">
    <citation type="submission" date="2013-07" db="EMBL/GenBank/DDBJ databases">
        <authorList>
            <person name="Geib S."/>
        </authorList>
    </citation>
    <scope>NUCLEOTIDE SEQUENCE</scope>
</reference>
<dbReference type="EMBL" id="CAJHJT010000056">
    <property type="protein sequence ID" value="CAD7014779.1"/>
    <property type="molecule type" value="Genomic_DNA"/>
</dbReference>
<evidence type="ECO:0000313" key="2">
    <source>
        <dbReference type="EMBL" id="CAD7014779.1"/>
    </source>
</evidence>